<dbReference type="STRING" id="1149755.A0A2J6RJH7"/>
<keyword evidence="2" id="KW-1185">Reference proteome</keyword>
<evidence type="ECO:0000313" key="1">
    <source>
        <dbReference type="EMBL" id="PMD38685.1"/>
    </source>
</evidence>
<reference evidence="1 2" key="1">
    <citation type="submission" date="2016-04" db="EMBL/GenBank/DDBJ databases">
        <title>A degradative enzymes factory behind the ericoid mycorrhizal symbiosis.</title>
        <authorList>
            <consortium name="DOE Joint Genome Institute"/>
            <person name="Martino E."/>
            <person name="Morin E."/>
            <person name="Grelet G."/>
            <person name="Kuo A."/>
            <person name="Kohler A."/>
            <person name="Daghino S."/>
            <person name="Barry K."/>
            <person name="Choi C."/>
            <person name="Cichocki N."/>
            <person name="Clum A."/>
            <person name="Copeland A."/>
            <person name="Hainaut M."/>
            <person name="Haridas S."/>
            <person name="Labutti K."/>
            <person name="Lindquist E."/>
            <person name="Lipzen A."/>
            <person name="Khouja H.-R."/>
            <person name="Murat C."/>
            <person name="Ohm R."/>
            <person name="Olson A."/>
            <person name="Spatafora J."/>
            <person name="Veneault-Fourrey C."/>
            <person name="Henrissat B."/>
            <person name="Grigoriev I."/>
            <person name="Martin F."/>
            <person name="Perotto S."/>
        </authorList>
    </citation>
    <scope>NUCLEOTIDE SEQUENCE [LARGE SCALE GENOMIC DNA]</scope>
    <source>
        <strain evidence="1 2">F</strain>
    </source>
</reference>
<dbReference type="GO" id="GO:0006355">
    <property type="term" value="P:regulation of DNA-templated transcription"/>
    <property type="evidence" value="ECO:0007669"/>
    <property type="project" value="TreeGrafter"/>
</dbReference>
<dbReference type="AlphaFoldDB" id="A0A2J6RJH7"/>
<name>A0A2J6RJH7_HYAVF</name>
<dbReference type="PANTHER" id="PTHR10333:SF94">
    <property type="entry name" value="FINGER DOMAIN PROTEIN, PUTATIVE (AFU_ORTHOLOGUE AFUA_3G11940)-RELATED"/>
    <property type="match status" value="1"/>
</dbReference>
<dbReference type="GO" id="GO:0004402">
    <property type="term" value="F:histone acetyltransferase activity"/>
    <property type="evidence" value="ECO:0007669"/>
    <property type="project" value="TreeGrafter"/>
</dbReference>
<dbReference type="InterPro" id="IPR028651">
    <property type="entry name" value="ING_fam"/>
</dbReference>
<dbReference type="PANTHER" id="PTHR10333">
    <property type="entry name" value="INHIBITOR OF GROWTH PROTEIN"/>
    <property type="match status" value="1"/>
</dbReference>
<dbReference type="GO" id="GO:0005634">
    <property type="term" value="C:nucleus"/>
    <property type="evidence" value="ECO:0007669"/>
    <property type="project" value="TreeGrafter"/>
</dbReference>
<gene>
    <name evidence="1" type="ORF">L207DRAFT_584088</name>
</gene>
<dbReference type="SUPFAM" id="SSF57903">
    <property type="entry name" value="FYVE/PHD zinc finger"/>
    <property type="match status" value="1"/>
</dbReference>
<evidence type="ECO:0008006" key="3">
    <source>
        <dbReference type="Google" id="ProtNLM"/>
    </source>
</evidence>
<protein>
    <recommendedName>
        <fullName evidence="3">Zinc finger PHD-type domain-containing protein</fullName>
    </recommendedName>
</protein>
<accession>A0A2J6RJH7</accession>
<dbReference type="InterPro" id="IPR013083">
    <property type="entry name" value="Znf_RING/FYVE/PHD"/>
</dbReference>
<dbReference type="EMBL" id="KZ613947">
    <property type="protein sequence ID" value="PMD38685.1"/>
    <property type="molecule type" value="Genomic_DNA"/>
</dbReference>
<proteinExistence type="predicted"/>
<organism evidence="1 2">
    <name type="scientific">Hyaloscypha variabilis (strain UAMH 11265 / GT02V1 / F)</name>
    <name type="common">Meliniomyces variabilis</name>
    <dbReference type="NCBI Taxonomy" id="1149755"/>
    <lineage>
        <taxon>Eukaryota</taxon>
        <taxon>Fungi</taxon>
        <taxon>Dikarya</taxon>
        <taxon>Ascomycota</taxon>
        <taxon>Pezizomycotina</taxon>
        <taxon>Leotiomycetes</taxon>
        <taxon>Helotiales</taxon>
        <taxon>Hyaloscyphaceae</taxon>
        <taxon>Hyaloscypha</taxon>
        <taxon>Hyaloscypha variabilis</taxon>
    </lineage>
</organism>
<evidence type="ECO:0000313" key="2">
    <source>
        <dbReference type="Proteomes" id="UP000235786"/>
    </source>
</evidence>
<dbReference type="InterPro" id="IPR011011">
    <property type="entry name" value="Znf_FYVE_PHD"/>
</dbReference>
<dbReference type="OrthoDB" id="5411773at2759"/>
<dbReference type="Proteomes" id="UP000235786">
    <property type="component" value="Unassembled WGS sequence"/>
</dbReference>
<sequence length="78" mass="8498">MVTLMSLDSASATVQPSAKLIGCENKDCEQEWFHLECVGLSEIPPRTAKWYCADSRVKLGIGEKGKVHVSAKVIVAVH</sequence>
<dbReference type="Gene3D" id="3.30.40.10">
    <property type="entry name" value="Zinc/RING finger domain, C3HC4 (zinc finger)"/>
    <property type="match status" value="1"/>
</dbReference>
<dbReference type="GO" id="GO:0000123">
    <property type="term" value="C:histone acetyltransferase complex"/>
    <property type="evidence" value="ECO:0007669"/>
    <property type="project" value="TreeGrafter"/>
</dbReference>